<evidence type="ECO:0000313" key="2">
    <source>
        <dbReference type="Proteomes" id="UP001356095"/>
    </source>
</evidence>
<sequence>MLVTQGQSASGDVSDSMIYSPSSDTWRAAPSSGIGTNVVDHFAIDNSAVILSAEAVHVYDHDTEAWTRGDTRFPVVDGALMETGEVALVGIGEEGELSFEAVFPGSDTYRPLPARGIQEGPWDRASLVSSERGELWLVSSRGATSPSFVYSLAEDDTSWNLAYEDASLHLQASGNQGSPAESVLLEWIQGNLVSVRAGSIGAYDTDTGQLTAYQADNDAAPCLLGDYSVVADDQLVSWSGPSCRNDAPPSYPAEGLIVDLPS</sequence>
<organism evidence="1 2">
    <name type="scientific">Nocardiopsis codii</name>
    <dbReference type="NCBI Taxonomy" id="3065942"/>
    <lineage>
        <taxon>Bacteria</taxon>
        <taxon>Bacillati</taxon>
        <taxon>Actinomycetota</taxon>
        <taxon>Actinomycetes</taxon>
        <taxon>Streptosporangiales</taxon>
        <taxon>Nocardiopsidaceae</taxon>
        <taxon>Nocardiopsis</taxon>
    </lineage>
</organism>
<keyword evidence="2" id="KW-1185">Reference proteome</keyword>
<reference evidence="1 2" key="1">
    <citation type="submission" date="2023-08" db="EMBL/GenBank/DDBJ databases">
        <authorList>
            <person name="Girao M."/>
            <person name="Carvalho M.F."/>
        </authorList>
    </citation>
    <scope>NUCLEOTIDE SEQUENCE [LARGE SCALE GENOMIC DNA]</scope>
    <source>
        <strain evidence="1 2">CT-R113</strain>
    </source>
</reference>
<dbReference type="RefSeq" id="WP_330091215.1">
    <property type="nucleotide sequence ID" value="NZ_JAUZMY010000007.1"/>
</dbReference>
<accession>A0ABU7K5E8</accession>
<name>A0ABU7K5E8_9ACTN</name>
<evidence type="ECO:0000313" key="1">
    <source>
        <dbReference type="EMBL" id="MEE2037419.1"/>
    </source>
</evidence>
<gene>
    <name evidence="1" type="ORF">Q8791_09325</name>
</gene>
<protein>
    <submittedName>
        <fullName evidence="1">Uncharacterized protein</fullName>
    </submittedName>
</protein>
<dbReference type="EMBL" id="JAUZMY010000007">
    <property type="protein sequence ID" value="MEE2037419.1"/>
    <property type="molecule type" value="Genomic_DNA"/>
</dbReference>
<comment type="caution">
    <text evidence="1">The sequence shown here is derived from an EMBL/GenBank/DDBJ whole genome shotgun (WGS) entry which is preliminary data.</text>
</comment>
<proteinExistence type="predicted"/>
<dbReference type="Proteomes" id="UP001356095">
    <property type="component" value="Unassembled WGS sequence"/>
</dbReference>